<accession>A0A3B3VER0</accession>
<sequence>CLLLVELLVSAEMHCSGSKTTNQSQREGLGAFSHVNIHSDYTQIRIVLIGNIKSGKSATGNTILQQKAFESKASFSSVTSECRRETGMFEGQRLAVVDTPGLFDINKPEKEIIPEFMKCIALTPPGPHAFLVVTELKRFSKEEEENMKIIQKIFGETAADFTLVLFTHGDDLEADGASIEELITGRDDVSQFITQCGGRYHVFNNRNKDRAQVKELLKKINKMTEKNGGRCFTTEMLQEAKKEIQEGIQAVLRENQTMGNKDRARALHDHFTTQIIKRLVFQVAEILFQIRRKLSFGQCAVIGAAIGFAVGRRLGII</sequence>
<keyword evidence="7" id="KW-1185">Reference proteome</keyword>
<keyword evidence="3" id="KW-0342">GTP-binding</keyword>
<dbReference type="FunFam" id="3.40.50.300:FF:000366">
    <property type="entry name" value="GTPase, IMAP family member 2"/>
    <property type="match status" value="1"/>
</dbReference>
<reference evidence="6" key="2">
    <citation type="submission" date="2025-09" db="UniProtKB">
        <authorList>
            <consortium name="Ensembl"/>
        </authorList>
    </citation>
    <scope>IDENTIFICATION</scope>
</reference>
<evidence type="ECO:0000313" key="7">
    <source>
        <dbReference type="Proteomes" id="UP000261500"/>
    </source>
</evidence>
<protein>
    <recommendedName>
        <fullName evidence="5">AIG1-type G domain-containing protein</fullName>
    </recommendedName>
</protein>
<dbReference type="GeneTree" id="ENSGT01120000271858"/>
<keyword evidence="4" id="KW-0732">Signal</keyword>
<proteinExistence type="inferred from homology"/>
<evidence type="ECO:0000256" key="2">
    <source>
        <dbReference type="ARBA" id="ARBA00022741"/>
    </source>
</evidence>
<dbReference type="Proteomes" id="UP000261500">
    <property type="component" value="Unplaced"/>
</dbReference>
<evidence type="ECO:0000256" key="3">
    <source>
        <dbReference type="ARBA" id="ARBA00023134"/>
    </source>
</evidence>
<name>A0A3B3VER0_9TELE</name>
<evidence type="ECO:0000259" key="5">
    <source>
        <dbReference type="PROSITE" id="PS51720"/>
    </source>
</evidence>
<dbReference type="Pfam" id="PF04548">
    <property type="entry name" value="AIG1"/>
    <property type="match status" value="1"/>
</dbReference>
<dbReference type="GO" id="GO:0005525">
    <property type="term" value="F:GTP binding"/>
    <property type="evidence" value="ECO:0007669"/>
    <property type="project" value="UniProtKB-KW"/>
</dbReference>
<feature type="domain" description="AIG1-type G" evidence="5">
    <location>
        <begin position="41"/>
        <end position="241"/>
    </location>
</feature>
<dbReference type="PANTHER" id="PTHR10903">
    <property type="entry name" value="GTPASE, IMAP FAMILY MEMBER-RELATED"/>
    <property type="match status" value="1"/>
</dbReference>
<feature type="signal peptide" evidence="4">
    <location>
        <begin position="1"/>
        <end position="17"/>
    </location>
</feature>
<comment type="similarity">
    <text evidence="1">Belongs to the TRAFAC class TrmE-Era-EngA-EngB-Septin-like GTPase superfamily. AIG1/Toc34/Toc159-like paraseptin GTPase family. IAN subfamily.</text>
</comment>
<dbReference type="InterPro" id="IPR006703">
    <property type="entry name" value="G_AIG1"/>
</dbReference>
<dbReference type="STRING" id="48699.ENSPLAP00000024240"/>
<organism evidence="6 7">
    <name type="scientific">Poecilia latipinna</name>
    <name type="common">sailfin molly</name>
    <dbReference type="NCBI Taxonomy" id="48699"/>
    <lineage>
        <taxon>Eukaryota</taxon>
        <taxon>Metazoa</taxon>
        <taxon>Chordata</taxon>
        <taxon>Craniata</taxon>
        <taxon>Vertebrata</taxon>
        <taxon>Euteleostomi</taxon>
        <taxon>Actinopterygii</taxon>
        <taxon>Neopterygii</taxon>
        <taxon>Teleostei</taxon>
        <taxon>Neoteleostei</taxon>
        <taxon>Acanthomorphata</taxon>
        <taxon>Ovalentaria</taxon>
        <taxon>Atherinomorphae</taxon>
        <taxon>Cyprinodontiformes</taxon>
        <taxon>Poeciliidae</taxon>
        <taxon>Poeciliinae</taxon>
        <taxon>Poecilia</taxon>
    </lineage>
</organism>
<dbReference type="PROSITE" id="PS51720">
    <property type="entry name" value="G_AIG1"/>
    <property type="match status" value="1"/>
</dbReference>
<dbReference type="Ensembl" id="ENSPLAT00000003886.1">
    <property type="protein sequence ID" value="ENSPLAP00000024240.1"/>
    <property type="gene ID" value="ENSPLAG00000010276.1"/>
</dbReference>
<dbReference type="InterPro" id="IPR027417">
    <property type="entry name" value="P-loop_NTPase"/>
</dbReference>
<dbReference type="AlphaFoldDB" id="A0A3B3VER0"/>
<evidence type="ECO:0000313" key="6">
    <source>
        <dbReference type="Ensembl" id="ENSPLAP00000024240.1"/>
    </source>
</evidence>
<dbReference type="CDD" id="cd01852">
    <property type="entry name" value="AIG1"/>
    <property type="match status" value="1"/>
</dbReference>
<feature type="chain" id="PRO_5017478979" description="AIG1-type G domain-containing protein" evidence="4">
    <location>
        <begin position="18"/>
        <end position="317"/>
    </location>
</feature>
<dbReference type="PANTHER" id="PTHR10903:SF170">
    <property type="entry name" value="GTPASE IMAP FAMILY MEMBER 7"/>
    <property type="match status" value="1"/>
</dbReference>
<keyword evidence="2" id="KW-0547">Nucleotide-binding</keyword>
<dbReference type="SUPFAM" id="SSF52540">
    <property type="entry name" value="P-loop containing nucleoside triphosphate hydrolases"/>
    <property type="match status" value="1"/>
</dbReference>
<reference evidence="6" key="1">
    <citation type="submission" date="2025-08" db="UniProtKB">
        <authorList>
            <consortium name="Ensembl"/>
        </authorList>
    </citation>
    <scope>IDENTIFICATION</scope>
</reference>
<evidence type="ECO:0000256" key="4">
    <source>
        <dbReference type="SAM" id="SignalP"/>
    </source>
</evidence>
<dbReference type="Gene3D" id="3.40.50.300">
    <property type="entry name" value="P-loop containing nucleotide triphosphate hydrolases"/>
    <property type="match status" value="1"/>
</dbReference>
<evidence type="ECO:0000256" key="1">
    <source>
        <dbReference type="ARBA" id="ARBA00008535"/>
    </source>
</evidence>
<dbReference type="InterPro" id="IPR045058">
    <property type="entry name" value="GIMA/IAN/Toc"/>
</dbReference>